<dbReference type="Pfam" id="PF02767">
    <property type="entry name" value="DNA_pol3_beta_2"/>
    <property type="match status" value="1"/>
</dbReference>
<keyword evidence="8 10" id="KW-0239">DNA-directed DNA polymerase</keyword>
<dbReference type="InterPro" id="IPR046938">
    <property type="entry name" value="DNA_clamp_sf"/>
</dbReference>
<evidence type="ECO:0000259" key="13">
    <source>
        <dbReference type="Pfam" id="PF02768"/>
    </source>
</evidence>
<keyword evidence="6 10" id="KW-0548">Nucleotidyltransferase</keyword>
<dbReference type="RefSeq" id="WP_073120042.1">
    <property type="nucleotide sequence ID" value="NZ_FRAA01000001.1"/>
</dbReference>
<comment type="function">
    <text evidence="10">Confers DNA tethering and processivity to DNA polymerases and other proteins. Acts as a clamp, forming a ring around DNA (a reaction catalyzed by the clamp-loading complex) which diffuses in an ATP-independent manner freely and bidirectionally along dsDNA. Initially characterized for its ability to contact the catalytic subunit of DNA polymerase III (Pol III), a complex, multichain enzyme responsible for most of the replicative synthesis in bacteria; Pol III exhibits 3'-5' exonuclease proofreading activity. The beta chain is required for initiation of replication as well as for processivity of DNA replication.</text>
</comment>
<dbReference type="SMART" id="SM00480">
    <property type="entry name" value="POL3Bc"/>
    <property type="match status" value="1"/>
</dbReference>
<keyword evidence="9" id="KW-0238">DNA-binding</keyword>
<accession>A0A1M6LQY7</accession>
<dbReference type="InterPro" id="IPR001001">
    <property type="entry name" value="DNA_polIII_beta"/>
</dbReference>
<evidence type="ECO:0000313" key="14">
    <source>
        <dbReference type="EMBL" id="SHJ73576.1"/>
    </source>
</evidence>
<dbReference type="EMBL" id="FRAA01000001">
    <property type="protein sequence ID" value="SHJ73576.1"/>
    <property type="molecule type" value="Genomic_DNA"/>
</dbReference>
<dbReference type="InterPro" id="IPR022634">
    <property type="entry name" value="DNA_polIII_beta_N"/>
</dbReference>
<dbReference type="STRING" id="156994.SAMN04488028_1011062"/>
<proteinExistence type="inferred from homology"/>
<dbReference type="AlphaFoldDB" id="A0A1M6LQY7"/>
<dbReference type="PIRSF" id="PIRSF000804">
    <property type="entry name" value="DNA_pol_III_b"/>
    <property type="match status" value="1"/>
</dbReference>
<evidence type="ECO:0000256" key="3">
    <source>
        <dbReference type="ARBA" id="ARBA00021035"/>
    </source>
</evidence>
<dbReference type="GO" id="GO:0006271">
    <property type="term" value="P:DNA strand elongation involved in DNA replication"/>
    <property type="evidence" value="ECO:0007669"/>
    <property type="project" value="TreeGrafter"/>
</dbReference>
<dbReference type="PANTHER" id="PTHR30478">
    <property type="entry name" value="DNA POLYMERASE III SUBUNIT BETA"/>
    <property type="match status" value="1"/>
</dbReference>
<feature type="domain" description="DNA polymerase III beta sliding clamp central" evidence="12">
    <location>
        <begin position="130"/>
        <end position="243"/>
    </location>
</feature>
<dbReference type="NCBIfam" id="TIGR00663">
    <property type="entry name" value="dnan"/>
    <property type="match status" value="1"/>
</dbReference>
<dbReference type="InterPro" id="IPR022635">
    <property type="entry name" value="DNA_polIII_beta_C"/>
</dbReference>
<evidence type="ECO:0000256" key="6">
    <source>
        <dbReference type="ARBA" id="ARBA00022695"/>
    </source>
</evidence>
<sequence>MKFIVSSSYLLKQLAAINGVITTNPVVPILENFLFEIADGKLTITASDLQTSMITELEVEAKENGSIAVPSKILLETLRNLPEQPVTFTIDENSYSIEINSDNGRYKLAGENATDFPKVPTVSDGSSVNISSDVLGNAINNTILATSNDELRPAMTGVYLNLSDTNTTFVATDGHRLIRYRRVDIASDAGASMIIPRKALTLLKSTLPSGNTNVNVEYNVANAFFKFDGIHMVCRLIDERFPDYENVIPSNNDNEMTIDRLELLGSLKRIAIYANKTTHQVRLKIAGSELVISSEDLDFSNEANERLSCDHDGSDIEIGFNGKFLIEMLANISSTQVSMKFSEPNKAGLLFPVDGDENEDLLMLVMPVMLSNYSA</sequence>
<feature type="domain" description="DNA polymerase III beta sliding clamp C-terminal" evidence="13">
    <location>
        <begin position="246"/>
        <end position="367"/>
    </location>
</feature>
<dbReference type="InterPro" id="IPR022637">
    <property type="entry name" value="DNA_polIII_beta_cen"/>
</dbReference>
<dbReference type="SUPFAM" id="SSF55979">
    <property type="entry name" value="DNA clamp"/>
    <property type="match status" value="3"/>
</dbReference>
<evidence type="ECO:0000259" key="12">
    <source>
        <dbReference type="Pfam" id="PF02767"/>
    </source>
</evidence>
<evidence type="ECO:0000256" key="10">
    <source>
        <dbReference type="PIRNR" id="PIRNR000804"/>
    </source>
</evidence>
<evidence type="ECO:0000313" key="15">
    <source>
        <dbReference type="Proteomes" id="UP000184474"/>
    </source>
</evidence>
<keyword evidence="4 10" id="KW-0963">Cytoplasm</keyword>
<evidence type="ECO:0000256" key="1">
    <source>
        <dbReference type="ARBA" id="ARBA00004496"/>
    </source>
</evidence>
<evidence type="ECO:0000259" key="11">
    <source>
        <dbReference type="Pfam" id="PF00712"/>
    </source>
</evidence>
<keyword evidence="5 10" id="KW-0808">Transferase</keyword>
<evidence type="ECO:0000256" key="4">
    <source>
        <dbReference type="ARBA" id="ARBA00022490"/>
    </source>
</evidence>
<dbReference type="GO" id="GO:0005737">
    <property type="term" value="C:cytoplasm"/>
    <property type="evidence" value="ECO:0007669"/>
    <property type="project" value="UniProtKB-SubCell"/>
</dbReference>
<dbReference type="GO" id="GO:0003887">
    <property type="term" value="F:DNA-directed DNA polymerase activity"/>
    <property type="evidence" value="ECO:0007669"/>
    <property type="project" value="UniProtKB-UniRule"/>
</dbReference>
<keyword evidence="7 10" id="KW-0235">DNA replication</keyword>
<dbReference type="GO" id="GO:0003677">
    <property type="term" value="F:DNA binding"/>
    <property type="evidence" value="ECO:0007669"/>
    <property type="project" value="UniProtKB-UniRule"/>
</dbReference>
<dbReference type="Pfam" id="PF00712">
    <property type="entry name" value="DNA_pol3_beta"/>
    <property type="match status" value="1"/>
</dbReference>
<comment type="similarity">
    <text evidence="2 10">Belongs to the beta sliding clamp family.</text>
</comment>
<evidence type="ECO:0000256" key="7">
    <source>
        <dbReference type="ARBA" id="ARBA00022705"/>
    </source>
</evidence>
<dbReference type="CDD" id="cd00140">
    <property type="entry name" value="beta_clamp"/>
    <property type="match status" value="1"/>
</dbReference>
<evidence type="ECO:0000256" key="9">
    <source>
        <dbReference type="ARBA" id="ARBA00023125"/>
    </source>
</evidence>
<gene>
    <name evidence="14" type="ORF">SAMN04488028_1011062</name>
</gene>
<dbReference type="PANTHER" id="PTHR30478:SF0">
    <property type="entry name" value="BETA SLIDING CLAMP"/>
    <property type="match status" value="1"/>
</dbReference>
<reference evidence="15" key="1">
    <citation type="submission" date="2016-11" db="EMBL/GenBank/DDBJ databases">
        <authorList>
            <person name="Varghese N."/>
            <person name="Submissions S."/>
        </authorList>
    </citation>
    <scope>NUCLEOTIDE SEQUENCE [LARGE SCALE GENOMIC DNA]</scope>
    <source>
        <strain evidence="15">DSM 26134</strain>
    </source>
</reference>
<dbReference type="Pfam" id="PF02768">
    <property type="entry name" value="DNA_pol3_beta_3"/>
    <property type="match status" value="1"/>
</dbReference>
<feature type="domain" description="DNA polymerase III beta sliding clamp N-terminal" evidence="11">
    <location>
        <begin position="1"/>
        <end position="120"/>
    </location>
</feature>
<evidence type="ECO:0000256" key="2">
    <source>
        <dbReference type="ARBA" id="ARBA00010752"/>
    </source>
</evidence>
<dbReference type="GO" id="GO:0008408">
    <property type="term" value="F:3'-5' exonuclease activity"/>
    <property type="evidence" value="ECO:0007669"/>
    <property type="project" value="InterPro"/>
</dbReference>
<protein>
    <recommendedName>
        <fullName evidence="3 10">Beta sliding clamp</fullName>
    </recommendedName>
</protein>
<comment type="subcellular location">
    <subcellularLocation>
        <location evidence="1 10">Cytoplasm</location>
    </subcellularLocation>
</comment>
<organism evidence="14 15">
    <name type="scientific">Reichenbachiella agariperforans</name>
    <dbReference type="NCBI Taxonomy" id="156994"/>
    <lineage>
        <taxon>Bacteria</taxon>
        <taxon>Pseudomonadati</taxon>
        <taxon>Bacteroidota</taxon>
        <taxon>Cytophagia</taxon>
        <taxon>Cytophagales</taxon>
        <taxon>Reichenbachiellaceae</taxon>
        <taxon>Reichenbachiella</taxon>
    </lineage>
</organism>
<dbReference type="Gene3D" id="3.10.150.10">
    <property type="entry name" value="DNA Polymerase III, subunit A, domain 2"/>
    <property type="match status" value="1"/>
</dbReference>
<comment type="subunit">
    <text evidence="10">Forms a ring-shaped head-to-tail homodimer around DNA.</text>
</comment>
<name>A0A1M6LQY7_REIAG</name>
<dbReference type="GO" id="GO:0009360">
    <property type="term" value="C:DNA polymerase III complex"/>
    <property type="evidence" value="ECO:0007669"/>
    <property type="project" value="InterPro"/>
</dbReference>
<evidence type="ECO:0000256" key="8">
    <source>
        <dbReference type="ARBA" id="ARBA00022932"/>
    </source>
</evidence>
<dbReference type="Proteomes" id="UP000184474">
    <property type="component" value="Unassembled WGS sequence"/>
</dbReference>
<keyword evidence="15" id="KW-1185">Reference proteome</keyword>
<dbReference type="Gene3D" id="3.70.10.10">
    <property type="match status" value="1"/>
</dbReference>
<evidence type="ECO:0000256" key="5">
    <source>
        <dbReference type="ARBA" id="ARBA00022679"/>
    </source>
</evidence>